<accession>A0ABW5JCH9</accession>
<dbReference type="SMART" id="SM00332">
    <property type="entry name" value="PP2Cc"/>
    <property type="match status" value="1"/>
</dbReference>
<dbReference type="CDD" id="cd00143">
    <property type="entry name" value="PP2Cc"/>
    <property type="match status" value="1"/>
</dbReference>
<organism evidence="2 3">
    <name type="scientific">Emticicia soli</name>
    <dbReference type="NCBI Taxonomy" id="2027878"/>
    <lineage>
        <taxon>Bacteria</taxon>
        <taxon>Pseudomonadati</taxon>
        <taxon>Bacteroidota</taxon>
        <taxon>Cytophagia</taxon>
        <taxon>Cytophagales</taxon>
        <taxon>Leadbetterellaceae</taxon>
        <taxon>Emticicia</taxon>
    </lineage>
</organism>
<name>A0ABW5JCH9_9BACT</name>
<protein>
    <submittedName>
        <fullName evidence="2">Stp1/IreP family PP2C-type Ser/Thr phosphatase</fullName>
    </submittedName>
</protein>
<comment type="caution">
    <text evidence="2">The sequence shown here is derived from an EMBL/GenBank/DDBJ whole genome shotgun (WGS) entry which is preliminary data.</text>
</comment>
<dbReference type="SUPFAM" id="SSF81606">
    <property type="entry name" value="PP2C-like"/>
    <property type="match status" value="1"/>
</dbReference>
<reference evidence="3" key="1">
    <citation type="journal article" date="2019" name="Int. J. Syst. Evol. Microbiol.">
        <title>The Global Catalogue of Microorganisms (GCM) 10K type strain sequencing project: providing services to taxonomists for standard genome sequencing and annotation.</title>
        <authorList>
            <consortium name="The Broad Institute Genomics Platform"/>
            <consortium name="The Broad Institute Genome Sequencing Center for Infectious Disease"/>
            <person name="Wu L."/>
            <person name="Ma J."/>
        </authorList>
    </citation>
    <scope>NUCLEOTIDE SEQUENCE [LARGE SCALE GENOMIC DNA]</scope>
    <source>
        <strain evidence="3">KCTC 52344</strain>
    </source>
</reference>
<dbReference type="InterPro" id="IPR015655">
    <property type="entry name" value="PP2C"/>
</dbReference>
<evidence type="ECO:0000259" key="1">
    <source>
        <dbReference type="PROSITE" id="PS51746"/>
    </source>
</evidence>
<sequence length="287" mass="32108">MMFWKKWLSGSEPKPTEEHQIRQEDLRAIVVTDVGQVRTNNEDAARFVRPSKVLVRIQKGFLAIVADGMGGHAAGEIASQMAVETIAKTYYQQEDTPESSLFVAFSKANRAIWQTANKNVMQKGMGTTCTAVAICQNKLYMAHVGDSRLYLFKDGNLIQLSTDHTYVQELIQQGVISAEEAEKHPDRNMLTRAMGTHNKVEVDVQEVSTLFENNDRIMLCSDGLYDYFSSAEIATFLTIPLLNEAAQQMVDAAKQRGGHDNITILLVERVNPEEFQPAKPTENIDIP</sequence>
<dbReference type="Gene3D" id="3.60.40.10">
    <property type="entry name" value="PPM-type phosphatase domain"/>
    <property type="match status" value="1"/>
</dbReference>
<keyword evidence="3" id="KW-1185">Reference proteome</keyword>
<feature type="domain" description="PPM-type phosphatase" evidence="1">
    <location>
        <begin position="27"/>
        <end position="269"/>
    </location>
</feature>
<dbReference type="PANTHER" id="PTHR13832:SF827">
    <property type="entry name" value="PROTEIN PHOSPHATASE 1L"/>
    <property type="match status" value="1"/>
</dbReference>
<dbReference type="SMART" id="SM00331">
    <property type="entry name" value="PP2C_SIG"/>
    <property type="match status" value="1"/>
</dbReference>
<dbReference type="RefSeq" id="WP_340239616.1">
    <property type="nucleotide sequence ID" value="NZ_JBBEWC010000013.1"/>
</dbReference>
<dbReference type="Proteomes" id="UP001597510">
    <property type="component" value="Unassembled WGS sequence"/>
</dbReference>
<proteinExistence type="predicted"/>
<gene>
    <name evidence="2" type="ORF">ACFSR2_18615</name>
</gene>
<dbReference type="Pfam" id="PF13672">
    <property type="entry name" value="PP2C_2"/>
    <property type="match status" value="1"/>
</dbReference>
<dbReference type="EMBL" id="JBHULC010000022">
    <property type="protein sequence ID" value="MFD2522919.1"/>
    <property type="molecule type" value="Genomic_DNA"/>
</dbReference>
<dbReference type="NCBIfam" id="NF033484">
    <property type="entry name" value="Stp1_PP2C_phos"/>
    <property type="match status" value="1"/>
</dbReference>
<evidence type="ECO:0000313" key="3">
    <source>
        <dbReference type="Proteomes" id="UP001597510"/>
    </source>
</evidence>
<dbReference type="InterPro" id="IPR001932">
    <property type="entry name" value="PPM-type_phosphatase-like_dom"/>
</dbReference>
<dbReference type="InterPro" id="IPR036457">
    <property type="entry name" value="PPM-type-like_dom_sf"/>
</dbReference>
<dbReference type="PANTHER" id="PTHR13832">
    <property type="entry name" value="PROTEIN PHOSPHATASE 2C"/>
    <property type="match status" value="1"/>
</dbReference>
<dbReference type="PROSITE" id="PS51746">
    <property type="entry name" value="PPM_2"/>
    <property type="match status" value="1"/>
</dbReference>
<evidence type="ECO:0000313" key="2">
    <source>
        <dbReference type="EMBL" id="MFD2522919.1"/>
    </source>
</evidence>